<dbReference type="EMBL" id="JANHOG010000212">
    <property type="protein sequence ID" value="KAJ3556782.1"/>
    <property type="molecule type" value="Genomic_DNA"/>
</dbReference>
<protein>
    <submittedName>
        <fullName evidence="1">Uncharacterized protein</fullName>
    </submittedName>
</protein>
<dbReference type="Proteomes" id="UP001148662">
    <property type="component" value="Unassembled WGS sequence"/>
</dbReference>
<sequence length="231" mass="26135">MMRQNDTMPEGSAVSGPTSTLQQHMFMDGHIVQQGQFQRPSAESQQRAFRAVAIVREQLKNYNWQDRLVPGNERQQFVNEFEKLHQVAEAIDQKMNFYACFLTTDGIRKVLLVITTAKVQRHLLLVSDRFIMDLKQLRGCYSVLQAVTHHVTLRLEQLRQAQRQQQQQAQGAQAQGSEAEIGHHTNMPDTAKIADAKSEELLDGLVDGLDGLQLGAWKEIDGGESSYYQAV</sequence>
<accession>A0ACC1TA77</accession>
<keyword evidence="2" id="KW-1185">Reference proteome</keyword>
<evidence type="ECO:0000313" key="2">
    <source>
        <dbReference type="Proteomes" id="UP001148662"/>
    </source>
</evidence>
<reference evidence="1" key="1">
    <citation type="submission" date="2022-07" db="EMBL/GenBank/DDBJ databases">
        <title>Genome Sequence of Phlebia brevispora.</title>
        <authorList>
            <person name="Buettner E."/>
        </authorList>
    </citation>
    <scope>NUCLEOTIDE SEQUENCE</scope>
    <source>
        <strain evidence="1">MPL23</strain>
    </source>
</reference>
<proteinExistence type="predicted"/>
<organism evidence="1 2">
    <name type="scientific">Phlebia brevispora</name>
    <dbReference type="NCBI Taxonomy" id="194682"/>
    <lineage>
        <taxon>Eukaryota</taxon>
        <taxon>Fungi</taxon>
        <taxon>Dikarya</taxon>
        <taxon>Basidiomycota</taxon>
        <taxon>Agaricomycotina</taxon>
        <taxon>Agaricomycetes</taxon>
        <taxon>Polyporales</taxon>
        <taxon>Meruliaceae</taxon>
        <taxon>Phlebia</taxon>
    </lineage>
</organism>
<comment type="caution">
    <text evidence="1">The sequence shown here is derived from an EMBL/GenBank/DDBJ whole genome shotgun (WGS) entry which is preliminary data.</text>
</comment>
<evidence type="ECO:0000313" key="1">
    <source>
        <dbReference type="EMBL" id="KAJ3556782.1"/>
    </source>
</evidence>
<gene>
    <name evidence="1" type="ORF">NM688_g1827</name>
</gene>
<name>A0ACC1TA77_9APHY</name>